<evidence type="ECO:0000313" key="3">
    <source>
        <dbReference type="Proteomes" id="UP000053424"/>
    </source>
</evidence>
<dbReference type="OrthoDB" id="2891411at2759"/>
<dbReference type="AlphaFoldDB" id="A0A0C3CEH2"/>
<feature type="compositionally biased region" description="Polar residues" evidence="1">
    <location>
        <begin position="1"/>
        <end position="14"/>
    </location>
</feature>
<protein>
    <submittedName>
        <fullName evidence="2">Uncharacterized protein</fullName>
    </submittedName>
</protein>
<name>A0A0C3CEH2_HEBCY</name>
<reference evidence="2 3" key="1">
    <citation type="submission" date="2014-04" db="EMBL/GenBank/DDBJ databases">
        <authorList>
            <consortium name="DOE Joint Genome Institute"/>
            <person name="Kuo A."/>
            <person name="Gay G."/>
            <person name="Dore J."/>
            <person name="Kohler A."/>
            <person name="Nagy L.G."/>
            <person name="Floudas D."/>
            <person name="Copeland A."/>
            <person name="Barry K.W."/>
            <person name="Cichocki N."/>
            <person name="Veneault-Fourrey C."/>
            <person name="LaButti K."/>
            <person name="Lindquist E.A."/>
            <person name="Lipzen A."/>
            <person name="Lundell T."/>
            <person name="Morin E."/>
            <person name="Murat C."/>
            <person name="Sun H."/>
            <person name="Tunlid A."/>
            <person name="Henrissat B."/>
            <person name="Grigoriev I.V."/>
            <person name="Hibbett D.S."/>
            <person name="Martin F."/>
            <person name="Nordberg H.P."/>
            <person name="Cantor M.N."/>
            <person name="Hua S.X."/>
        </authorList>
    </citation>
    <scope>NUCLEOTIDE SEQUENCE [LARGE SCALE GENOMIC DNA]</scope>
    <source>
        <strain evidence="3">h7</strain>
    </source>
</reference>
<reference evidence="3" key="2">
    <citation type="submission" date="2015-01" db="EMBL/GenBank/DDBJ databases">
        <title>Evolutionary Origins and Diversification of the Mycorrhizal Mutualists.</title>
        <authorList>
            <consortium name="DOE Joint Genome Institute"/>
            <consortium name="Mycorrhizal Genomics Consortium"/>
            <person name="Kohler A."/>
            <person name="Kuo A."/>
            <person name="Nagy L.G."/>
            <person name="Floudas D."/>
            <person name="Copeland A."/>
            <person name="Barry K.W."/>
            <person name="Cichocki N."/>
            <person name="Veneault-Fourrey C."/>
            <person name="LaButti K."/>
            <person name="Lindquist E.A."/>
            <person name="Lipzen A."/>
            <person name="Lundell T."/>
            <person name="Morin E."/>
            <person name="Murat C."/>
            <person name="Riley R."/>
            <person name="Ohm R."/>
            <person name="Sun H."/>
            <person name="Tunlid A."/>
            <person name="Henrissat B."/>
            <person name="Grigoriev I.V."/>
            <person name="Hibbett D.S."/>
            <person name="Martin F."/>
        </authorList>
    </citation>
    <scope>NUCLEOTIDE SEQUENCE [LARGE SCALE GENOMIC DNA]</scope>
    <source>
        <strain evidence="3">h7</strain>
    </source>
</reference>
<evidence type="ECO:0000256" key="1">
    <source>
        <dbReference type="SAM" id="MobiDB-lite"/>
    </source>
</evidence>
<dbReference type="Proteomes" id="UP000053424">
    <property type="component" value="Unassembled WGS sequence"/>
</dbReference>
<proteinExistence type="predicted"/>
<feature type="region of interest" description="Disordered" evidence="1">
    <location>
        <begin position="1"/>
        <end position="28"/>
    </location>
</feature>
<gene>
    <name evidence="2" type="ORF">M413DRAFT_27563</name>
</gene>
<keyword evidence="3" id="KW-1185">Reference proteome</keyword>
<dbReference type="HOGENOM" id="CLU_063711_0_0_1"/>
<organism evidence="2 3">
    <name type="scientific">Hebeloma cylindrosporum</name>
    <dbReference type="NCBI Taxonomy" id="76867"/>
    <lineage>
        <taxon>Eukaryota</taxon>
        <taxon>Fungi</taxon>
        <taxon>Dikarya</taxon>
        <taxon>Basidiomycota</taxon>
        <taxon>Agaricomycotina</taxon>
        <taxon>Agaricomycetes</taxon>
        <taxon>Agaricomycetidae</taxon>
        <taxon>Agaricales</taxon>
        <taxon>Agaricineae</taxon>
        <taxon>Hymenogastraceae</taxon>
        <taxon>Hebeloma</taxon>
    </lineage>
</organism>
<evidence type="ECO:0000313" key="2">
    <source>
        <dbReference type="EMBL" id="KIM42036.1"/>
    </source>
</evidence>
<sequence length="380" mass="43024">MKKRSTSSANNTSKKVSKGRKTYKAAPSPECENITGLAVFPDELLLEIISYYPDSEFDPDEECSKQIEDANARLARRERLTALSQTCRNLHRFLHPYVWSRIEVFGGMRVGGPTGTPTTLFGEDELAVELIRQLEIVTVRDPGLAGYINVVNVAIKSHCIRRVLRELARCIAMFPNLHTLMIKMSNNAMTPLALDLTINSSFGPYESFPQIRSIIIQQECNALLKYMSGARYIRFETSGAYYHMSDQQLRALDFATCVPLLEDLCVFLPSHMELPTPPHVTHQFPKLRHLTLKFIDGGYDLHGVLENCLHLKSVKVLIAEVPLDMEIWEKLVSAVKETLLSLQENDKEEKTIVLDERQHGQPESIIALPWPPEFPLLAVH</sequence>
<dbReference type="EMBL" id="KN831779">
    <property type="protein sequence ID" value="KIM42036.1"/>
    <property type="molecule type" value="Genomic_DNA"/>
</dbReference>
<accession>A0A0C3CEH2</accession>